<gene>
    <name evidence="1" type="ORF">HRI_000630800</name>
</gene>
<evidence type="ECO:0000313" key="2">
    <source>
        <dbReference type="Proteomes" id="UP001165190"/>
    </source>
</evidence>
<evidence type="ECO:0000313" key="1">
    <source>
        <dbReference type="EMBL" id="GMI69615.1"/>
    </source>
</evidence>
<organism evidence="1 2">
    <name type="scientific">Hibiscus trionum</name>
    <name type="common">Flower of an hour</name>
    <dbReference type="NCBI Taxonomy" id="183268"/>
    <lineage>
        <taxon>Eukaryota</taxon>
        <taxon>Viridiplantae</taxon>
        <taxon>Streptophyta</taxon>
        <taxon>Embryophyta</taxon>
        <taxon>Tracheophyta</taxon>
        <taxon>Spermatophyta</taxon>
        <taxon>Magnoliopsida</taxon>
        <taxon>eudicotyledons</taxon>
        <taxon>Gunneridae</taxon>
        <taxon>Pentapetalae</taxon>
        <taxon>rosids</taxon>
        <taxon>malvids</taxon>
        <taxon>Malvales</taxon>
        <taxon>Malvaceae</taxon>
        <taxon>Malvoideae</taxon>
        <taxon>Hibiscus</taxon>
    </lineage>
</organism>
<accession>A0A9W7H210</accession>
<dbReference type="AlphaFoldDB" id="A0A9W7H210"/>
<dbReference type="EMBL" id="BSYR01000006">
    <property type="protein sequence ID" value="GMI69615.1"/>
    <property type="molecule type" value="Genomic_DNA"/>
</dbReference>
<protein>
    <submittedName>
        <fullName evidence="1">Uncharacterized protein</fullName>
    </submittedName>
</protein>
<sequence>MDEEKGTLNNPGAGTIGVTEKKMKKNLSQDIADGLEQCLEENKGDHTKCKDKFEAFKSSSKSKPIRLRSGSLIDV</sequence>
<proteinExistence type="predicted"/>
<dbReference type="OrthoDB" id="2262048at2759"/>
<dbReference type="Proteomes" id="UP001165190">
    <property type="component" value="Unassembled WGS sequence"/>
</dbReference>
<name>A0A9W7H210_HIBTR</name>
<comment type="caution">
    <text evidence="1">The sequence shown here is derived from an EMBL/GenBank/DDBJ whole genome shotgun (WGS) entry which is preliminary data.</text>
</comment>
<dbReference type="PANTHER" id="PTHR36856">
    <property type="entry name" value="OS07G0175200 PROTEIN"/>
    <property type="match status" value="1"/>
</dbReference>
<keyword evidence="2" id="KW-1185">Reference proteome</keyword>
<reference evidence="1" key="1">
    <citation type="submission" date="2023-05" db="EMBL/GenBank/DDBJ databases">
        <title>Genome and transcriptome analyses reveal genes involved in the formation of fine ridges on petal epidermal cells in Hibiscus trionum.</title>
        <authorList>
            <person name="Koshimizu S."/>
            <person name="Masuda S."/>
            <person name="Ishii T."/>
            <person name="Shirasu K."/>
            <person name="Hoshino A."/>
            <person name="Arita M."/>
        </authorList>
    </citation>
    <scope>NUCLEOTIDE SEQUENCE</scope>
    <source>
        <strain evidence="1">Hamamatsu line</strain>
    </source>
</reference>
<dbReference type="PANTHER" id="PTHR36856:SF2">
    <property type="match status" value="1"/>
</dbReference>